<gene>
    <name evidence="3" type="ORF">AVDCRST_MAG61-3414</name>
</gene>
<dbReference type="GO" id="GO:0003824">
    <property type="term" value="F:catalytic activity"/>
    <property type="evidence" value="ECO:0007669"/>
    <property type="project" value="InterPro"/>
</dbReference>
<dbReference type="PANTHER" id="PTHR30212">
    <property type="entry name" value="PROTEIN YIIM"/>
    <property type="match status" value="1"/>
</dbReference>
<evidence type="ECO:0000259" key="2">
    <source>
        <dbReference type="PROSITE" id="PS51340"/>
    </source>
</evidence>
<dbReference type="InterPro" id="IPR005302">
    <property type="entry name" value="MoCF_Sase_C"/>
</dbReference>
<dbReference type="GO" id="GO:0030170">
    <property type="term" value="F:pyridoxal phosphate binding"/>
    <property type="evidence" value="ECO:0007669"/>
    <property type="project" value="InterPro"/>
</dbReference>
<feature type="region of interest" description="Disordered" evidence="1">
    <location>
        <begin position="1"/>
        <end position="25"/>
    </location>
</feature>
<accession>A0A6J4LRX8</accession>
<dbReference type="PANTHER" id="PTHR30212:SF2">
    <property type="entry name" value="PROTEIN YIIM"/>
    <property type="match status" value="1"/>
</dbReference>
<name>A0A6J4LRX8_9ACTN</name>
<evidence type="ECO:0000256" key="1">
    <source>
        <dbReference type="SAM" id="MobiDB-lite"/>
    </source>
</evidence>
<dbReference type="Pfam" id="PF03473">
    <property type="entry name" value="MOSC"/>
    <property type="match status" value="1"/>
</dbReference>
<reference evidence="3" key="1">
    <citation type="submission" date="2020-02" db="EMBL/GenBank/DDBJ databases">
        <authorList>
            <person name="Meier V. D."/>
        </authorList>
    </citation>
    <scope>NUCLEOTIDE SEQUENCE</scope>
    <source>
        <strain evidence="3">AVDCRST_MAG61</strain>
    </source>
</reference>
<feature type="domain" description="MOSC" evidence="2">
    <location>
        <begin position="28"/>
        <end position="172"/>
    </location>
</feature>
<evidence type="ECO:0000313" key="3">
    <source>
        <dbReference type="EMBL" id="CAA9340499.1"/>
    </source>
</evidence>
<sequence length="222" mass="23955">MGQLLSVNVGQPEPNPYKSSKSTGIGKRPVLGAVEVRAPGPKHGGLGSGLVGDFIGDRRNHGGDSQAVYAFQREDLDGWQQRLGRELPNGWFGENLTTTGIEANEALVGEVWQVGPSVRLQVTAPRIPCSTFRGWMGERAWAKKFTAEARPGTYLRVLVPGAVRAGDPVEVVQRPGHGVSVSLVFRATTTERDLLPELLAAGDDLEPEIAELARERRTIALD</sequence>
<proteinExistence type="predicted"/>
<dbReference type="Gene3D" id="2.40.33.20">
    <property type="entry name" value="PK beta-barrel domain-like"/>
    <property type="match status" value="1"/>
</dbReference>
<dbReference type="AlphaFoldDB" id="A0A6J4LRX8"/>
<dbReference type="PROSITE" id="PS51340">
    <property type="entry name" value="MOSC"/>
    <property type="match status" value="1"/>
</dbReference>
<dbReference type="GO" id="GO:0030151">
    <property type="term" value="F:molybdenum ion binding"/>
    <property type="evidence" value="ECO:0007669"/>
    <property type="project" value="InterPro"/>
</dbReference>
<organism evidence="3">
    <name type="scientific">uncultured Friedmanniella sp</name>
    <dbReference type="NCBI Taxonomy" id="335381"/>
    <lineage>
        <taxon>Bacteria</taxon>
        <taxon>Bacillati</taxon>
        <taxon>Actinomycetota</taxon>
        <taxon>Actinomycetes</taxon>
        <taxon>Propionibacteriales</taxon>
        <taxon>Nocardioidaceae</taxon>
        <taxon>Friedmanniella</taxon>
        <taxon>environmental samples</taxon>
    </lineage>
</organism>
<dbReference type="SUPFAM" id="SSF50800">
    <property type="entry name" value="PK beta-barrel domain-like"/>
    <property type="match status" value="1"/>
</dbReference>
<dbReference type="InterPro" id="IPR011037">
    <property type="entry name" value="Pyrv_Knase-like_insert_dom_sf"/>
</dbReference>
<dbReference type="InterPro" id="IPR052353">
    <property type="entry name" value="Benzoxazolinone_Detox_Enz"/>
</dbReference>
<dbReference type="EMBL" id="CADCTT010000416">
    <property type="protein sequence ID" value="CAA9340499.1"/>
    <property type="molecule type" value="Genomic_DNA"/>
</dbReference>
<protein>
    <submittedName>
        <fullName evidence="3">Uncharacterized protein conserved in bacteria</fullName>
    </submittedName>
</protein>